<protein>
    <recommendedName>
        <fullName evidence="4">Kinesin light chain</fullName>
    </recommendedName>
</protein>
<sequence length="129" mass="14442">RRVLGPEHPSTLTSMANLASTYRKKGRWDEAEELQAKELKICSRVLGPEHPDTLTSMANLAFIWKGQDRAMEAISLMKECVQRQQRVLGASHPYTISCSGTLAQWEAEPASLHKSEPHVTENSRLSQLS</sequence>
<dbReference type="InterPro" id="IPR011990">
    <property type="entry name" value="TPR-like_helical_dom_sf"/>
</dbReference>
<dbReference type="Proteomes" id="UP000250140">
    <property type="component" value="Unassembled WGS sequence"/>
</dbReference>
<dbReference type="EMBL" id="KV750437">
    <property type="protein sequence ID" value="OCL04768.1"/>
    <property type="molecule type" value="Genomic_DNA"/>
</dbReference>
<reference evidence="2 3" key="1">
    <citation type="journal article" date="2016" name="Nat. Commun.">
        <title>Ectomycorrhizal ecology is imprinted in the genome of the dominant symbiotic fungus Cenococcum geophilum.</title>
        <authorList>
            <consortium name="DOE Joint Genome Institute"/>
            <person name="Peter M."/>
            <person name="Kohler A."/>
            <person name="Ohm R.A."/>
            <person name="Kuo A."/>
            <person name="Krutzmann J."/>
            <person name="Morin E."/>
            <person name="Arend M."/>
            <person name="Barry K.W."/>
            <person name="Binder M."/>
            <person name="Choi C."/>
            <person name="Clum A."/>
            <person name="Copeland A."/>
            <person name="Grisel N."/>
            <person name="Haridas S."/>
            <person name="Kipfer T."/>
            <person name="LaButti K."/>
            <person name="Lindquist E."/>
            <person name="Lipzen A."/>
            <person name="Maire R."/>
            <person name="Meier B."/>
            <person name="Mihaltcheva S."/>
            <person name="Molinier V."/>
            <person name="Murat C."/>
            <person name="Poggeler S."/>
            <person name="Quandt C.A."/>
            <person name="Sperisen C."/>
            <person name="Tritt A."/>
            <person name="Tisserant E."/>
            <person name="Crous P.W."/>
            <person name="Henrissat B."/>
            <person name="Nehls U."/>
            <person name="Egli S."/>
            <person name="Spatafora J.W."/>
            <person name="Grigoriev I.V."/>
            <person name="Martin F.M."/>
        </authorList>
    </citation>
    <scope>NUCLEOTIDE SEQUENCE [LARGE SCALE GENOMIC DNA]</scope>
    <source>
        <strain evidence="2 3">CBS 207.34</strain>
    </source>
</reference>
<feature type="non-terminal residue" evidence="2">
    <location>
        <position position="1"/>
    </location>
</feature>
<dbReference type="AlphaFoldDB" id="A0A8E2EUW0"/>
<gene>
    <name evidence="2" type="ORF">AOQ84DRAFT_300209</name>
</gene>
<name>A0A8E2EUW0_9PEZI</name>
<evidence type="ECO:0008006" key="4">
    <source>
        <dbReference type="Google" id="ProtNLM"/>
    </source>
</evidence>
<dbReference type="InterPro" id="IPR053137">
    <property type="entry name" value="NLR-like"/>
</dbReference>
<dbReference type="SUPFAM" id="SSF48452">
    <property type="entry name" value="TPR-like"/>
    <property type="match status" value="1"/>
</dbReference>
<dbReference type="Pfam" id="PF13374">
    <property type="entry name" value="TPR_10"/>
    <property type="match status" value="2"/>
</dbReference>
<keyword evidence="3" id="KW-1185">Reference proteome</keyword>
<dbReference type="Gene3D" id="1.25.40.10">
    <property type="entry name" value="Tetratricopeptide repeat domain"/>
    <property type="match status" value="1"/>
</dbReference>
<proteinExistence type="predicted"/>
<accession>A0A8E2EUW0</accession>
<organism evidence="2 3">
    <name type="scientific">Glonium stellatum</name>
    <dbReference type="NCBI Taxonomy" id="574774"/>
    <lineage>
        <taxon>Eukaryota</taxon>
        <taxon>Fungi</taxon>
        <taxon>Dikarya</taxon>
        <taxon>Ascomycota</taxon>
        <taxon>Pezizomycotina</taxon>
        <taxon>Dothideomycetes</taxon>
        <taxon>Pleosporomycetidae</taxon>
        <taxon>Gloniales</taxon>
        <taxon>Gloniaceae</taxon>
        <taxon>Glonium</taxon>
    </lineage>
</organism>
<feature type="compositionally biased region" description="Basic and acidic residues" evidence="1">
    <location>
        <begin position="111"/>
        <end position="121"/>
    </location>
</feature>
<dbReference type="PANTHER" id="PTHR46082">
    <property type="entry name" value="ATP/GTP-BINDING PROTEIN-RELATED"/>
    <property type="match status" value="1"/>
</dbReference>
<dbReference type="PANTHER" id="PTHR46082:SF6">
    <property type="entry name" value="AAA+ ATPASE DOMAIN-CONTAINING PROTEIN-RELATED"/>
    <property type="match status" value="1"/>
</dbReference>
<feature type="region of interest" description="Disordered" evidence="1">
    <location>
        <begin position="109"/>
        <end position="129"/>
    </location>
</feature>
<evidence type="ECO:0000313" key="2">
    <source>
        <dbReference type="EMBL" id="OCL04768.1"/>
    </source>
</evidence>
<evidence type="ECO:0000256" key="1">
    <source>
        <dbReference type="SAM" id="MobiDB-lite"/>
    </source>
</evidence>
<dbReference type="OrthoDB" id="5986190at2759"/>
<evidence type="ECO:0000313" key="3">
    <source>
        <dbReference type="Proteomes" id="UP000250140"/>
    </source>
</evidence>